<dbReference type="EMBL" id="JAPDHZ010000008">
    <property type="protein sequence ID" value="MDG0795030.1"/>
    <property type="molecule type" value="Genomic_DNA"/>
</dbReference>
<evidence type="ECO:0000313" key="4">
    <source>
        <dbReference type="Proteomes" id="UP001153387"/>
    </source>
</evidence>
<reference evidence="3 4" key="1">
    <citation type="submission" date="2022-10" db="EMBL/GenBank/DDBJ databases">
        <title>Comparative genomic analysis of Cohnella hashimotonis sp. nov., isolated from the International Space Station.</title>
        <authorList>
            <person name="Simpson A."/>
            <person name="Venkateswaran K."/>
        </authorList>
    </citation>
    <scope>NUCLEOTIDE SEQUENCE [LARGE SCALE GENOMIC DNA]</scope>
    <source>
        <strain evidence="3 4">DSM 18997</strain>
    </source>
</reference>
<dbReference type="AlphaFoldDB" id="A0A9X4KT07"/>
<dbReference type="PANTHER" id="PTHR43308">
    <property type="entry name" value="OUTER MEMBRANE PROTEIN ALPHA-RELATED"/>
    <property type="match status" value="1"/>
</dbReference>
<dbReference type="PANTHER" id="PTHR43308:SF5">
    <property type="entry name" value="S-LAYER PROTEIN _ PEPTIDOGLYCAN ENDO-BETA-N-ACETYLGLUCOSAMINIDASE"/>
    <property type="match status" value="1"/>
</dbReference>
<name>A0A9X4KT07_9BACL</name>
<dbReference type="Pfam" id="PF00395">
    <property type="entry name" value="SLH"/>
    <property type="match status" value="2"/>
</dbReference>
<accession>A0A9X4KT07</accession>
<sequence>MLGDADVQWKTQTGGLYALLTYDKRFADVQGSWAEEDVHTLASLLVINGVDEGSFAPGAPVTRAEMTAMVVRALGLQDAAATSPAFGDVASGSWYAEAVAAAAQAGIVQGEASGRFRPDAPISRQEAAAVLMRAMTTAGHSPPRQARQRRSPASPMQDRSRPGPGKR</sequence>
<protein>
    <submittedName>
        <fullName evidence="3">S-layer homology domain-containing protein</fullName>
    </submittedName>
</protein>
<evidence type="ECO:0000256" key="1">
    <source>
        <dbReference type="SAM" id="MobiDB-lite"/>
    </source>
</evidence>
<keyword evidence="4" id="KW-1185">Reference proteome</keyword>
<feature type="domain" description="SLH" evidence="2">
    <location>
        <begin position="82"/>
        <end position="145"/>
    </location>
</feature>
<gene>
    <name evidence="3" type="ORF">OMP38_32540</name>
</gene>
<proteinExistence type="predicted"/>
<dbReference type="InterPro" id="IPR051465">
    <property type="entry name" value="Cell_Envelope_Struct_Comp"/>
</dbReference>
<feature type="compositionally biased region" description="Low complexity" evidence="1">
    <location>
        <begin position="141"/>
        <end position="155"/>
    </location>
</feature>
<evidence type="ECO:0000313" key="3">
    <source>
        <dbReference type="EMBL" id="MDG0795030.1"/>
    </source>
</evidence>
<comment type="caution">
    <text evidence="3">The sequence shown here is derived from an EMBL/GenBank/DDBJ whole genome shotgun (WGS) entry which is preliminary data.</text>
</comment>
<organism evidence="3 4">
    <name type="scientific">Cohnella ginsengisoli</name>
    <dbReference type="NCBI Taxonomy" id="425004"/>
    <lineage>
        <taxon>Bacteria</taxon>
        <taxon>Bacillati</taxon>
        <taxon>Bacillota</taxon>
        <taxon>Bacilli</taxon>
        <taxon>Bacillales</taxon>
        <taxon>Paenibacillaceae</taxon>
        <taxon>Cohnella</taxon>
    </lineage>
</organism>
<dbReference type="InterPro" id="IPR001119">
    <property type="entry name" value="SLH_dom"/>
</dbReference>
<dbReference type="Proteomes" id="UP001153387">
    <property type="component" value="Unassembled WGS sequence"/>
</dbReference>
<feature type="domain" description="SLH" evidence="2">
    <location>
        <begin position="21"/>
        <end position="81"/>
    </location>
</feature>
<feature type="region of interest" description="Disordered" evidence="1">
    <location>
        <begin position="132"/>
        <end position="167"/>
    </location>
</feature>
<evidence type="ECO:0000259" key="2">
    <source>
        <dbReference type="PROSITE" id="PS51272"/>
    </source>
</evidence>
<dbReference type="PROSITE" id="PS51272">
    <property type="entry name" value="SLH"/>
    <property type="match status" value="2"/>
</dbReference>